<keyword evidence="5" id="KW-1185">Reference proteome</keyword>
<dbReference type="GO" id="GO:0009103">
    <property type="term" value="P:lipopolysaccharide biosynthetic process"/>
    <property type="evidence" value="ECO:0007669"/>
    <property type="project" value="UniProtKB-KW"/>
</dbReference>
<reference evidence="4 5" key="1">
    <citation type="submission" date="2017-07" db="EMBL/GenBank/DDBJ databases">
        <title>Analysis of two Campylobacter avium genomes and identification of a novel hippuricase gene.</title>
        <authorList>
            <person name="Miller W.G."/>
            <person name="Chapman M.H."/>
            <person name="Yee E."/>
            <person name="Revez J."/>
            <person name="Bono J.L."/>
            <person name="Rossi M."/>
        </authorList>
    </citation>
    <scope>NUCLEOTIDE SEQUENCE [LARGE SCALE GENOMIC DNA]</scope>
    <source>
        <strain evidence="4 5">LMG 24591</strain>
    </source>
</reference>
<protein>
    <submittedName>
        <fullName evidence="4">3-deoxy-D-manno-octulosonate cytidylyltransferase</fullName>
        <ecNumber evidence="4">2.7.7.38</ecNumber>
    </submittedName>
</protein>
<dbReference type="AlphaFoldDB" id="A0A222MWX6"/>
<dbReference type="Pfam" id="PF02348">
    <property type="entry name" value="CTP_transf_3"/>
    <property type="match status" value="1"/>
</dbReference>
<evidence type="ECO:0000313" key="5">
    <source>
        <dbReference type="Proteomes" id="UP000201169"/>
    </source>
</evidence>
<accession>A0A222MWX6</accession>
<dbReference type="PANTHER" id="PTHR42866:SF2">
    <property type="entry name" value="3-DEOXY-MANNO-OCTULOSONATE CYTIDYLYLTRANSFERASE, MITOCHONDRIAL"/>
    <property type="match status" value="1"/>
</dbReference>
<dbReference type="PANTHER" id="PTHR42866">
    <property type="entry name" value="3-DEOXY-MANNO-OCTULOSONATE CYTIDYLYLTRANSFERASE"/>
    <property type="match status" value="1"/>
</dbReference>
<dbReference type="EMBL" id="CP022347">
    <property type="protein sequence ID" value="ASQ30281.1"/>
    <property type="molecule type" value="Genomic_DNA"/>
</dbReference>
<evidence type="ECO:0000313" key="4">
    <source>
        <dbReference type="EMBL" id="ASQ30281.1"/>
    </source>
</evidence>
<dbReference type="GO" id="GO:0008690">
    <property type="term" value="F:3-deoxy-manno-octulosonate cytidylyltransferase activity"/>
    <property type="evidence" value="ECO:0007669"/>
    <property type="project" value="UniProtKB-EC"/>
</dbReference>
<proteinExistence type="predicted"/>
<dbReference type="SUPFAM" id="SSF53448">
    <property type="entry name" value="Nucleotide-diphospho-sugar transferases"/>
    <property type="match status" value="1"/>
</dbReference>
<dbReference type="InterPro" id="IPR003329">
    <property type="entry name" value="Cytidylyl_trans"/>
</dbReference>
<dbReference type="NCBIfam" id="NF003952">
    <property type="entry name" value="PRK05450.1-5"/>
    <property type="match status" value="1"/>
</dbReference>
<gene>
    <name evidence="4" type="primary">kdsB</name>
    <name evidence="4" type="ORF">CAV_0615</name>
</gene>
<dbReference type="RefSeq" id="WP_094325048.1">
    <property type="nucleotide sequence ID" value="NZ_CP022347.1"/>
</dbReference>
<dbReference type="InterPro" id="IPR004528">
    <property type="entry name" value="KdsB"/>
</dbReference>
<evidence type="ECO:0000256" key="2">
    <source>
        <dbReference type="ARBA" id="ARBA00022695"/>
    </source>
</evidence>
<dbReference type="Gene3D" id="3.90.550.10">
    <property type="entry name" value="Spore Coat Polysaccharide Biosynthesis Protein SpsA, Chain A"/>
    <property type="match status" value="1"/>
</dbReference>
<dbReference type="Proteomes" id="UP000201169">
    <property type="component" value="Chromosome"/>
</dbReference>
<keyword evidence="3" id="KW-0448">Lipopolysaccharide biosynthesis</keyword>
<dbReference type="InterPro" id="IPR029044">
    <property type="entry name" value="Nucleotide-diphossugar_trans"/>
</dbReference>
<evidence type="ECO:0000256" key="3">
    <source>
        <dbReference type="ARBA" id="ARBA00022985"/>
    </source>
</evidence>
<keyword evidence="1 4" id="KW-0808">Transferase</keyword>
<dbReference type="GO" id="GO:0005829">
    <property type="term" value="C:cytosol"/>
    <property type="evidence" value="ECO:0007669"/>
    <property type="project" value="TreeGrafter"/>
</dbReference>
<dbReference type="CDD" id="cd02517">
    <property type="entry name" value="CMP-KDO-Synthetase"/>
    <property type="match status" value="1"/>
</dbReference>
<dbReference type="OrthoDB" id="9815559at2"/>
<keyword evidence="2 4" id="KW-0548">Nucleotidyltransferase</keyword>
<sequence length="240" mass="27652">MIIIPARLKSSRFEKKILCKINSLPMFVLTAKNMQEVDEVCVAVDDEEVLQIALKHNIKAVLTSKEHESGTDRINEACKILNLNDDEIIINVQADEPFIEKENIKKFKEFAKTCLHKDAFMASCYKKANSKDCDDSNLVKVVLDKNSFALYFSRSKIPFERDEYKESFKAHLGIYAYTVKALKEFCKFKASNLESAEKLEQLRALENSKKIKMLEIQTKSIGIDSKQDYEKAMKLFNFKP</sequence>
<dbReference type="EC" id="2.7.7.38" evidence="4"/>
<dbReference type="NCBIfam" id="TIGR00466">
    <property type="entry name" value="kdsB"/>
    <property type="match status" value="1"/>
</dbReference>
<organism evidence="4 5">
    <name type="scientific">Campylobacter avium LMG 24591</name>
    <dbReference type="NCBI Taxonomy" id="522484"/>
    <lineage>
        <taxon>Bacteria</taxon>
        <taxon>Pseudomonadati</taxon>
        <taxon>Campylobacterota</taxon>
        <taxon>Epsilonproteobacteria</taxon>
        <taxon>Campylobacterales</taxon>
        <taxon>Campylobacteraceae</taxon>
        <taxon>Campylobacter</taxon>
    </lineage>
</organism>
<name>A0A222MWX6_9BACT</name>
<dbReference type="KEGG" id="cavi:CAV_0615"/>
<evidence type="ECO:0000256" key="1">
    <source>
        <dbReference type="ARBA" id="ARBA00022679"/>
    </source>
</evidence>